<protein>
    <recommendedName>
        <fullName evidence="2">DUF4372 domain-containing protein</fullName>
    </recommendedName>
</protein>
<keyword evidence="1" id="KW-0812">Transmembrane</keyword>
<keyword evidence="1" id="KW-0472">Membrane</keyword>
<name>A0ABP6UUJ7_9FLAO</name>
<feature type="domain" description="DUF4372" evidence="2">
    <location>
        <begin position="28"/>
        <end position="57"/>
    </location>
</feature>
<organism evidence="3 4">
    <name type="scientific">Aquimarina addita</name>
    <dbReference type="NCBI Taxonomy" id="870485"/>
    <lineage>
        <taxon>Bacteria</taxon>
        <taxon>Pseudomonadati</taxon>
        <taxon>Bacteroidota</taxon>
        <taxon>Flavobacteriia</taxon>
        <taxon>Flavobacteriales</taxon>
        <taxon>Flavobacteriaceae</taxon>
        <taxon>Aquimarina</taxon>
    </lineage>
</organism>
<evidence type="ECO:0000259" key="2">
    <source>
        <dbReference type="Pfam" id="PF14294"/>
    </source>
</evidence>
<evidence type="ECO:0000256" key="1">
    <source>
        <dbReference type="SAM" id="Phobius"/>
    </source>
</evidence>
<sequence>MSLRNVLKGITAIIEFVILTIGISLSNYFWQLTSRNSLRDISICLKAHKNKLYQSGLAGHVNQSSSSCANERRDWRIFADLGQYPIDLVRPMYINYQIPNINLNNQVFALDFTTISLSLTLFICFSMKYPKGAVKVHTLLDLRGNIHVFIYVSDGKYHDSNALDLFNL</sequence>
<gene>
    <name evidence="3" type="ORF">GCM10022393_41100</name>
</gene>
<dbReference type="Proteomes" id="UP001500459">
    <property type="component" value="Unassembled WGS sequence"/>
</dbReference>
<keyword evidence="1" id="KW-1133">Transmembrane helix</keyword>
<reference evidence="4" key="1">
    <citation type="journal article" date="2019" name="Int. J. Syst. Evol. Microbiol.">
        <title>The Global Catalogue of Microorganisms (GCM) 10K type strain sequencing project: providing services to taxonomists for standard genome sequencing and annotation.</title>
        <authorList>
            <consortium name="The Broad Institute Genomics Platform"/>
            <consortium name="The Broad Institute Genome Sequencing Center for Infectious Disease"/>
            <person name="Wu L."/>
            <person name="Ma J."/>
        </authorList>
    </citation>
    <scope>NUCLEOTIDE SEQUENCE [LARGE SCALE GENOMIC DNA]</scope>
    <source>
        <strain evidence="4">JCM 17106</strain>
    </source>
</reference>
<comment type="caution">
    <text evidence="3">The sequence shown here is derived from an EMBL/GenBank/DDBJ whole genome shotgun (WGS) entry which is preliminary data.</text>
</comment>
<accession>A0ABP6UUJ7</accession>
<feature type="transmembrane region" description="Helical" evidence="1">
    <location>
        <begin position="12"/>
        <end position="30"/>
    </location>
</feature>
<dbReference type="Pfam" id="PF14294">
    <property type="entry name" value="DUF4372"/>
    <property type="match status" value="1"/>
</dbReference>
<proteinExistence type="predicted"/>
<evidence type="ECO:0000313" key="3">
    <source>
        <dbReference type="EMBL" id="GAA3522338.1"/>
    </source>
</evidence>
<keyword evidence="4" id="KW-1185">Reference proteome</keyword>
<dbReference type="InterPro" id="IPR025399">
    <property type="entry name" value="DUF4372"/>
</dbReference>
<dbReference type="EMBL" id="BAABCW010000029">
    <property type="protein sequence ID" value="GAA3522338.1"/>
    <property type="molecule type" value="Genomic_DNA"/>
</dbReference>
<evidence type="ECO:0000313" key="4">
    <source>
        <dbReference type="Proteomes" id="UP001500459"/>
    </source>
</evidence>